<dbReference type="RefSeq" id="WP_151114082.1">
    <property type="nucleotide sequence ID" value="NZ_WKJQ01000002.1"/>
</dbReference>
<accession>A0A6A8GD45</accession>
<dbReference type="InterPro" id="IPR019587">
    <property type="entry name" value="Polyketide_cyclase/dehydratase"/>
</dbReference>
<dbReference type="Gene3D" id="3.30.530.20">
    <property type="match status" value="1"/>
</dbReference>
<sequence length="158" mass="17074">MSQLSTSIDIDAPAETVWEVLTDFDSYPEWNGYTHIAGTPEVGATLVVSPGPKAGRLPTFKPTVLQADDGELRWLGHLFVRGLFDGEHRFVVEDLGEGRSRLTQSETFSGILVGVVNRLFGADTRRNFEAVNEALKARAEALVASGVETGADDTAPEV</sequence>
<dbReference type="EMBL" id="WKJQ01000002">
    <property type="protein sequence ID" value="MRW98093.1"/>
    <property type="molecule type" value="Genomic_DNA"/>
</dbReference>
<evidence type="ECO:0000313" key="2">
    <source>
        <dbReference type="Proteomes" id="UP000443423"/>
    </source>
</evidence>
<dbReference type="CDD" id="cd07822">
    <property type="entry name" value="SRPBCC_4"/>
    <property type="match status" value="1"/>
</dbReference>
<dbReference type="AlphaFoldDB" id="A0A6A8GD45"/>
<proteinExistence type="predicted"/>
<keyword evidence="2" id="KW-1185">Reference proteome</keyword>
<comment type="caution">
    <text evidence="1">The sequence shown here is derived from an EMBL/GenBank/DDBJ whole genome shotgun (WGS) entry which is preliminary data.</text>
</comment>
<dbReference type="Proteomes" id="UP000443423">
    <property type="component" value="Unassembled WGS sequence"/>
</dbReference>
<dbReference type="SUPFAM" id="SSF55961">
    <property type="entry name" value="Bet v1-like"/>
    <property type="match status" value="1"/>
</dbReference>
<name>A0A6A8GD45_9EURY</name>
<protein>
    <submittedName>
        <fullName evidence="1">SRPBCC domain-containing protein</fullName>
    </submittedName>
</protein>
<dbReference type="Pfam" id="PF10604">
    <property type="entry name" value="Polyketide_cyc2"/>
    <property type="match status" value="1"/>
</dbReference>
<evidence type="ECO:0000313" key="1">
    <source>
        <dbReference type="EMBL" id="MRW98093.1"/>
    </source>
</evidence>
<dbReference type="InterPro" id="IPR023393">
    <property type="entry name" value="START-like_dom_sf"/>
</dbReference>
<dbReference type="PANTHER" id="PTHR36166:SF1">
    <property type="entry name" value="SRPBCC DOMAIN-CONTAINING PROTEIN"/>
    <property type="match status" value="1"/>
</dbReference>
<gene>
    <name evidence="1" type="ORF">GJR99_16115</name>
</gene>
<reference evidence="1 2" key="1">
    <citation type="submission" date="2019-11" db="EMBL/GenBank/DDBJ databases">
        <title>Whole genome sequence of Haloferax sp. MBLA0078.</title>
        <authorList>
            <person name="Seo M.-J."/>
            <person name="Cho E.-S."/>
        </authorList>
    </citation>
    <scope>NUCLEOTIDE SEQUENCE [LARGE SCALE GENOMIC DNA]</scope>
    <source>
        <strain evidence="1 2">MBLA0078</strain>
    </source>
</reference>
<organism evidence="1 2">
    <name type="scientific">Haloferax marinum</name>
    <dbReference type="NCBI Taxonomy" id="2666143"/>
    <lineage>
        <taxon>Archaea</taxon>
        <taxon>Methanobacteriati</taxon>
        <taxon>Methanobacteriota</taxon>
        <taxon>Stenosarchaea group</taxon>
        <taxon>Halobacteria</taxon>
        <taxon>Halobacteriales</taxon>
        <taxon>Haloferacaceae</taxon>
        <taxon>Haloferax</taxon>
    </lineage>
</organism>
<dbReference type="PANTHER" id="PTHR36166">
    <property type="entry name" value="CHROMOSOME 9, WHOLE GENOME SHOTGUN SEQUENCE"/>
    <property type="match status" value="1"/>
</dbReference>